<dbReference type="OrthoDB" id="7726766at2759"/>
<dbReference type="AlphaFoldDB" id="A0A0K2VC29"/>
<sequence>MDQIPFSNLVFIMEQMSHLFKKPKGRRCSSGLHFVGLIWHIVSSGLYEQIYTSNAPSLPSPRYLRIVSSVITVENSITFIHGNVLKSTNKKMFEEQRKKYKTEDRRYLFGPKNRVC</sequence>
<evidence type="ECO:0000313" key="1">
    <source>
        <dbReference type="EMBL" id="CDW47747.1"/>
    </source>
</evidence>
<organism evidence="1">
    <name type="scientific">Lepeophtheirus salmonis</name>
    <name type="common">Salmon louse</name>
    <name type="synonym">Caligus salmonis</name>
    <dbReference type="NCBI Taxonomy" id="72036"/>
    <lineage>
        <taxon>Eukaryota</taxon>
        <taxon>Metazoa</taxon>
        <taxon>Ecdysozoa</taxon>
        <taxon>Arthropoda</taxon>
        <taxon>Crustacea</taxon>
        <taxon>Multicrustacea</taxon>
        <taxon>Hexanauplia</taxon>
        <taxon>Copepoda</taxon>
        <taxon>Siphonostomatoida</taxon>
        <taxon>Caligidae</taxon>
        <taxon>Lepeophtheirus</taxon>
    </lineage>
</organism>
<name>A0A0K2VC29_LEPSM</name>
<dbReference type="EMBL" id="HACA01030386">
    <property type="protein sequence ID" value="CDW47747.1"/>
    <property type="molecule type" value="Transcribed_RNA"/>
</dbReference>
<protein>
    <submittedName>
        <fullName evidence="1">Uncharacterized protein</fullName>
    </submittedName>
</protein>
<proteinExistence type="predicted"/>
<accession>A0A0K2VC29</accession>
<reference evidence="1" key="1">
    <citation type="submission" date="2014-05" db="EMBL/GenBank/DDBJ databases">
        <authorList>
            <person name="Chronopoulou M."/>
        </authorList>
    </citation>
    <scope>NUCLEOTIDE SEQUENCE</scope>
    <source>
        <tissue evidence="1">Whole organism</tissue>
    </source>
</reference>